<comment type="caution">
    <text evidence="4">The sequence shown here is derived from an EMBL/GenBank/DDBJ whole genome shotgun (WGS) entry which is preliminary data.</text>
</comment>
<feature type="transmembrane region" description="Helical" evidence="2">
    <location>
        <begin position="1799"/>
        <end position="1823"/>
    </location>
</feature>
<feature type="region of interest" description="Disordered" evidence="1">
    <location>
        <begin position="1664"/>
        <end position="1688"/>
    </location>
</feature>
<gene>
    <name evidence="4" type="ORF">HNY73_001589</name>
</gene>
<feature type="region of interest" description="Disordered" evidence="1">
    <location>
        <begin position="1880"/>
        <end position="1911"/>
    </location>
</feature>
<name>A0A8T0G5Z5_ARGBR</name>
<evidence type="ECO:0000256" key="3">
    <source>
        <dbReference type="SAM" id="SignalP"/>
    </source>
</evidence>
<feature type="chain" id="PRO_5035882238" evidence="3">
    <location>
        <begin position="31"/>
        <end position="2244"/>
    </location>
</feature>
<feature type="signal peptide" evidence="3">
    <location>
        <begin position="1"/>
        <end position="30"/>
    </location>
</feature>
<protein>
    <submittedName>
        <fullName evidence="4">Uncharacterized protein</fullName>
    </submittedName>
</protein>
<keyword evidence="3" id="KW-0732">Signal</keyword>
<organism evidence="4 5">
    <name type="scientific">Argiope bruennichi</name>
    <name type="common">Wasp spider</name>
    <name type="synonym">Aranea bruennichi</name>
    <dbReference type="NCBI Taxonomy" id="94029"/>
    <lineage>
        <taxon>Eukaryota</taxon>
        <taxon>Metazoa</taxon>
        <taxon>Ecdysozoa</taxon>
        <taxon>Arthropoda</taxon>
        <taxon>Chelicerata</taxon>
        <taxon>Arachnida</taxon>
        <taxon>Araneae</taxon>
        <taxon>Araneomorphae</taxon>
        <taxon>Entelegynae</taxon>
        <taxon>Araneoidea</taxon>
        <taxon>Araneidae</taxon>
        <taxon>Argiope</taxon>
    </lineage>
</organism>
<feature type="compositionally biased region" description="Polar residues" evidence="1">
    <location>
        <begin position="1664"/>
        <end position="1684"/>
    </location>
</feature>
<feature type="compositionally biased region" description="Basic residues" evidence="1">
    <location>
        <begin position="1955"/>
        <end position="1965"/>
    </location>
</feature>
<evidence type="ECO:0000256" key="1">
    <source>
        <dbReference type="SAM" id="MobiDB-lite"/>
    </source>
</evidence>
<dbReference type="EMBL" id="JABXBU010000001">
    <property type="protein sequence ID" value="KAF8797309.1"/>
    <property type="molecule type" value="Genomic_DNA"/>
</dbReference>
<dbReference type="Proteomes" id="UP000807504">
    <property type="component" value="Unassembled WGS sequence"/>
</dbReference>
<feature type="region of interest" description="Disordered" evidence="1">
    <location>
        <begin position="92"/>
        <end position="113"/>
    </location>
</feature>
<accession>A0A8T0G5Z5</accession>
<keyword evidence="5" id="KW-1185">Reference proteome</keyword>
<reference evidence="4" key="1">
    <citation type="journal article" date="2020" name="bioRxiv">
        <title>Chromosome-level reference genome of the European wasp spider Argiope bruennichi: a resource for studies on range expansion and evolutionary adaptation.</title>
        <authorList>
            <person name="Sheffer M.M."/>
            <person name="Hoppe A."/>
            <person name="Krehenwinkel H."/>
            <person name="Uhl G."/>
            <person name="Kuss A.W."/>
            <person name="Jensen L."/>
            <person name="Jensen C."/>
            <person name="Gillespie R.G."/>
            <person name="Hoff K.J."/>
            <person name="Prost S."/>
        </authorList>
    </citation>
    <scope>NUCLEOTIDE SEQUENCE</scope>
</reference>
<keyword evidence="2" id="KW-0812">Transmembrane</keyword>
<reference evidence="4" key="2">
    <citation type="submission" date="2020-06" db="EMBL/GenBank/DDBJ databases">
        <authorList>
            <person name="Sheffer M."/>
        </authorList>
    </citation>
    <scope>NUCLEOTIDE SEQUENCE</scope>
</reference>
<keyword evidence="2" id="KW-1133">Transmembrane helix</keyword>
<evidence type="ECO:0000313" key="4">
    <source>
        <dbReference type="EMBL" id="KAF8797309.1"/>
    </source>
</evidence>
<sequence length="2244" mass="250329">MAAALHGQVHMLMLCVCGTVIMLAAHTTQGISVLKRSAQTPPWAIKPALHTYIPKRFLRIWAEKQDELMMEGPSGDGPLDAWDSPLLQAETSKTSDDYATRSPLPEDILSSQSEPFPSIIDTEIESSETFIEEFIRRSSVLFHGPSSLLNTLVFRPSIPKEPLPSIIPTPTMSSSNFAQTSLYDLRASWTEIEEVASFFKISSRRALSYSPSEMFGIITAISATYIYQEDSNALTISPSIVVSGYPFNSLPSNEASRLSESKFNQRNVTYHFNTSVHLQNSEASYFNISFKTPNSTESYHSVSKINPSFSTDLFSLGVSEAFTDSRFNLSFSKKFSIIEHSQTQGTSLLHFTNSLYQLTDTALINPAASTLWNYHRTSLTVHTSKLSTEAYYFSNNTVGSSFIESLLLQQSTGVIPLITPQRTFFMSNVETTVTIIDNKDAPFTYLLPTLTVTGTTFSGTYEILTSFLEDFSFIHSLESDMEGAIFNDFSTFKHVSLNFDTFSTTESIQGLKSPFSHISIGNIISVSSSVLENQMDVLQSKSVNQFPFSPTFIYPYFSMTDLVSDGMKEAGITSEMPFKSYSVSEMTSLSPLSVFSEIVFNKTEYFNEPSKTLINVAKSDMKNADISSVDETESYPIVTLNISFQYSPSPTFSNILLTSVFEHNATLFQINKQPASLSSSFHTEKQIDSTWKSTAVLRNEITEQRDRFKSEKTPFEHSKELQLFSSTIKDEITSDSVDNFLDTFTHHITVRSLRNTFSFDILTRDISISNGARSGDTHVIERSFNPISTTRYVSNVQIAEIAPTSSSLFLLPKEIIASTPLYSKHLLNDESTTKSKISEIYILESSFIPFKTFSENLFQSQYTEHFTEHYFSSNSHITILPYNQSGFMEIHTVENSTLPVIFKEINASETFSDPMKSIETSINVHPLDSWFSEDFEVKKSFKPSILPSESSSEPMEIITSMLFTYSQWTSVIPISVYEEYSIQLDNHSLESSNEPSETLGSTISLINKDESREIVLKSESEESRMLMSSERVLNKFVSEIHLSPTLPLSSIGPETLSSNADSAFNHEEPKRSYFEFHESTRILESEITLLTPGLFYSSDYVRSAIYDSSEASSDNFNDSTKLMLDFYQSSLQGNLFSSLQPEFSFVSSPSEKASFGSFTVSEYSEKSKVKESAIEISNDRPLSSKVVSFTRIQQTKSIPQVEQVSSAVENSFSEMSVLDLRELSFLSKESSPLWSQDLLTTVKHSRSMSSLLSNHVTGSSFSAHLTSGELLTNDFHQTNLVLSSVKELESIKSETSRELSGLIFTPSTYVPSFLSMVPPSSITSYKQPVSIHSNNHEVPSHHFPSFSSAYSYTLERNAWKSLIYASNKEPSIMESYFPLSRAIPIFSSRLSSTQAASISASSIQPTSVESYFPESLLSPTMSTILSSELYPPASSKTIELLSIGSYHPIPMVSPSFWTSSLPSYVTPLLTQTLSKTLSSARVKDPVNKDSNEFELHFPLTLVTPIVTHSDNYDISALYSKKEPKNIDSVPPQSRNFFIRTVSRILNPSDLKFLSTPSYRKIQSIQSTEFQRNKMSSFFRSLLVPQASFWSMKPQFDVIPSTTLHRLQSTISRVKPTSGIELSPVILRTEVSSTWLGDFSTVSDSSNVILVPVLPISSFLNVNETKNESGTSNRSHPNKSHSNGESEAVPTRNTFLFKDNHYWILTVLEAPAKGQMPENFSHVMENRLANAYSEAFRSWLPKKEGAKEAKDIIVVKILTEYLNSLRFEQLREFLGYHAIEKARPYRPPGNDVSRPVGSPLPVLAIVGGVLLALLFIFCGVCLYCRCCRPKPAPSTPGSSASGSLQRSLSKYGQHNRKHLFREMTHQLTAEMAAQIKHGSTAPDAYFPEKSTLSGRSLPALPRESEDSEKKADTSMKMLKILENKEASTSPLPGKQFGGPNGALQSSDTSSSEKKKPPAKPKKRRKVKDSGDQASRREEMQEFIIDMKKQTAPGYDGRTVEFIEEVYVQASADDVTILMRSKTSFHFAPMSTVIMKNILRSKKIEPATEVLPRFGSFRSRSATGGELTTVKRQGNITEQRPISEGGQKLLGVLTDEGQLITHPPPKLVWERDERYSLQNIERPLGNEMVEARNRNINLFPFQPQRIQQLPALPSSSSLPLLDTLLESGQDAAGITPTRVLREAASELYLPFSAKLNSATGDQYDELDVVNALRNGEPVEALIQAIKDELQRFAGSLPGTEDGESNA</sequence>
<feature type="compositionally biased region" description="Basic and acidic residues" evidence="1">
    <location>
        <begin position="1901"/>
        <end position="1911"/>
    </location>
</feature>
<feature type="region of interest" description="Disordered" evidence="1">
    <location>
        <begin position="1925"/>
        <end position="1974"/>
    </location>
</feature>
<proteinExistence type="predicted"/>
<evidence type="ECO:0000313" key="5">
    <source>
        <dbReference type="Proteomes" id="UP000807504"/>
    </source>
</evidence>
<evidence type="ECO:0000256" key="2">
    <source>
        <dbReference type="SAM" id="Phobius"/>
    </source>
</evidence>
<keyword evidence="2" id="KW-0472">Membrane</keyword>